<dbReference type="AlphaFoldDB" id="A0A231H2A0"/>
<dbReference type="InterPro" id="IPR012338">
    <property type="entry name" value="Beta-lactam/transpept-like"/>
</dbReference>
<organism evidence="2 3">
    <name type="scientific">Nocardia cerradoensis</name>
    <dbReference type="NCBI Taxonomy" id="85688"/>
    <lineage>
        <taxon>Bacteria</taxon>
        <taxon>Bacillati</taxon>
        <taxon>Actinomycetota</taxon>
        <taxon>Actinomycetes</taxon>
        <taxon>Mycobacteriales</taxon>
        <taxon>Nocardiaceae</taxon>
        <taxon>Nocardia</taxon>
    </lineage>
</organism>
<dbReference type="InterPro" id="IPR001466">
    <property type="entry name" value="Beta-lactam-related"/>
</dbReference>
<dbReference type="SUPFAM" id="SSF56601">
    <property type="entry name" value="beta-lactamase/transpeptidase-like"/>
    <property type="match status" value="1"/>
</dbReference>
<reference evidence="2 3" key="1">
    <citation type="submission" date="2017-07" db="EMBL/GenBank/DDBJ databases">
        <title>First draft Genome Sequence of Nocardia cerradoensis isolated from human infection.</title>
        <authorList>
            <person name="Carrasco G."/>
        </authorList>
    </citation>
    <scope>NUCLEOTIDE SEQUENCE [LARGE SCALE GENOMIC DNA]</scope>
    <source>
        <strain evidence="2 3">CNM20130759</strain>
    </source>
</reference>
<dbReference type="InterPro" id="IPR052907">
    <property type="entry name" value="Beta-lactamase/esterase"/>
</dbReference>
<dbReference type="PANTHER" id="PTHR43319">
    <property type="entry name" value="BETA-LACTAMASE-RELATED"/>
    <property type="match status" value="1"/>
</dbReference>
<dbReference type="Proteomes" id="UP000215506">
    <property type="component" value="Unassembled WGS sequence"/>
</dbReference>
<dbReference type="GO" id="GO:0016787">
    <property type="term" value="F:hydrolase activity"/>
    <property type="evidence" value="ECO:0007669"/>
    <property type="project" value="UniProtKB-KW"/>
</dbReference>
<dbReference type="EC" id="3.1.1.-" evidence="2"/>
<feature type="domain" description="Beta-lactamase-related" evidence="1">
    <location>
        <begin position="17"/>
        <end position="375"/>
    </location>
</feature>
<dbReference type="Gene3D" id="3.40.710.10">
    <property type="entry name" value="DD-peptidase/beta-lactamase superfamily"/>
    <property type="match status" value="1"/>
</dbReference>
<dbReference type="EMBL" id="NGAF01000011">
    <property type="protein sequence ID" value="OXR42970.1"/>
    <property type="molecule type" value="Genomic_DNA"/>
</dbReference>
<evidence type="ECO:0000313" key="2">
    <source>
        <dbReference type="EMBL" id="OXR42970.1"/>
    </source>
</evidence>
<name>A0A231H2A0_9NOCA</name>
<dbReference type="PANTHER" id="PTHR43319:SF3">
    <property type="entry name" value="BETA-LACTAMASE-RELATED DOMAIN-CONTAINING PROTEIN"/>
    <property type="match status" value="1"/>
</dbReference>
<keyword evidence="3" id="KW-1185">Reference proteome</keyword>
<protein>
    <submittedName>
        <fullName evidence="2">Esterase EstB</fullName>
        <ecNumber evidence="2">3.1.1.-</ecNumber>
    </submittedName>
</protein>
<dbReference type="Pfam" id="PF00144">
    <property type="entry name" value="Beta-lactamase"/>
    <property type="match status" value="1"/>
</dbReference>
<sequence length="383" mass="40862">MTGVRGWVDPAFEAVREVFAANLAEGRDLGASVAVCVDGRPVVDLWGGVADERTGRSWEQDTACVVFSCTKALTATAALAVAQDVGIDPDEPVARWWPEYAVAGKESTTLTDMLTHRAGLPVFERPITAAEAADPELMARTLAAQRPIWRPGGEHGYHALTFGWLVGEFVRRHTQSTVGEYVRGHFGADLRIGISADEAAQAARLARPPATEMVWTDDSGPIDAAAAARLAEAYRDPDSLLMRSSSNPAAAYNNSEVLAGGWPASGLVVTARALAGFYRDLVAGTLLPRAVLAEATRERVRGVDTVLQLETALGWGYMLPSQNFVLPDTAAPTAFGHPGAGGSIGMGDVDNRVAIAFVPNLRRDWFAGDRRAYDLVAAVYDCL</sequence>
<comment type="caution">
    <text evidence="2">The sequence shown here is derived from an EMBL/GenBank/DDBJ whole genome shotgun (WGS) entry which is preliminary data.</text>
</comment>
<accession>A0A231H2A0</accession>
<evidence type="ECO:0000259" key="1">
    <source>
        <dbReference type="Pfam" id="PF00144"/>
    </source>
</evidence>
<keyword evidence="2" id="KW-0378">Hydrolase</keyword>
<gene>
    <name evidence="2" type="primary">estB_5</name>
    <name evidence="2" type="ORF">B7C42_04856</name>
</gene>
<proteinExistence type="predicted"/>
<dbReference type="RefSeq" id="WP_094026638.1">
    <property type="nucleotide sequence ID" value="NZ_NGAF01000011.1"/>
</dbReference>
<evidence type="ECO:0000313" key="3">
    <source>
        <dbReference type="Proteomes" id="UP000215506"/>
    </source>
</evidence>